<proteinExistence type="inferred from homology"/>
<evidence type="ECO:0000256" key="13">
    <source>
        <dbReference type="ARBA" id="ARBA00025634"/>
    </source>
</evidence>
<dbReference type="STRING" id="1653476.THC_0994"/>
<dbReference type="InterPro" id="IPR005801">
    <property type="entry name" value="ADC_synthase"/>
</dbReference>
<evidence type="ECO:0000256" key="3">
    <source>
        <dbReference type="ARBA" id="ARBA00009562"/>
    </source>
</evidence>
<accession>A0A0U5ANC8</accession>
<organism evidence="18 19">
    <name type="scientific">Caldimicrobium thiodismutans</name>
    <dbReference type="NCBI Taxonomy" id="1653476"/>
    <lineage>
        <taxon>Bacteria</taxon>
        <taxon>Pseudomonadati</taxon>
        <taxon>Thermodesulfobacteriota</taxon>
        <taxon>Thermodesulfobacteria</taxon>
        <taxon>Thermodesulfobacteriales</taxon>
        <taxon>Thermodesulfobacteriaceae</taxon>
        <taxon>Caldimicrobium</taxon>
    </lineage>
</organism>
<evidence type="ECO:0000256" key="10">
    <source>
        <dbReference type="ARBA" id="ARBA00022842"/>
    </source>
</evidence>
<comment type="cofactor">
    <cofactor evidence="1 15">
        <name>Mg(2+)</name>
        <dbReference type="ChEBI" id="CHEBI:18420"/>
    </cofactor>
</comment>
<dbReference type="EC" id="4.1.3.27" evidence="5 15"/>
<dbReference type="GO" id="GO:0004049">
    <property type="term" value="F:anthranilate synthase activity"/>
    <property type="evidence" value="ECO:0007669"/>
    <property type="project" value="UniProtKB-EC"/>
</dbReference>
<comment type="pathway">
    <text evidence="2 15">Amino-acid biosynthesis; L-tryptophan biosynthesis; L-tryptophan from chorismate: step 1/5.</text>
</comment>
<evidence type="ECO:0000256" key="7">
    <source>
        <dbReference type="ARBA" id="ARBA00022605"/>
    </source>
</evidence>
<name>A0A0U5ANC8_9BACT</name>
<evidence type="ECO:0000259" key="17">
    <source>
        <dbReference type="Pfam" id="PF04715"/>
    </source>
</evidence>
<evidence type="ECO:0000256" key="12">
    <source>
        <dbReference type="ARBA" id="ARBA00023239"/>
    </source>
</evidence>
<feature type="domain" description="Chorismate-utilising enzyme C-terminal" evidence="16">
    <location>
        <begin position="220"/>
        <end position="478"/>
    </location>
</feature>
<evidence type="ECO:0000256" key="1">
    <source>
        <dbReference type="ARBA" id="ARBA00001946"/>
    </source>
</evidence>
<gene>
    <name evidence="15" type="primary">trpE</name>
    <name evidence="18" type="ORF">THC_0994</name>
</gene>
<dbReference type="PANTHER" id="PTHR11236:SF48">
    <property type="entry name" value="ISOCHORISMATE SYNTHASE MENF"/>
    <property type="match status" value="1"/>
</dbReference>
<comment type="similarity">
    <text evidence="3 15">Belongs to the anthranilate synthase component I family.</text>
</comment>
<evidence type="ECO:0000259" key="16">
    <source>
        <dbReference type="Pfam" id="PF00425"/>
    </source>
</evidence>
<evidence type="ECO:0000256" key="8">
    <source>
        <dbReference type="ARBA" id="ARBA00022723"/>
    </source>
</evidence>
<evidence type="ECO:0000256" key="2">
    <source>
        <dbReference type="ARBA" id="ARBA00004873"/>
    </source>
</evidence>
<evidence type="ECO:0000256" key="4">
    <source>
        <dbReference type="ARBA" id="ARBA00011575"/>
    </source>
</evidence>
<dbReference type="SUPFAM" id="SSF56322">
    <property type="entry name" value="ADC synthase"/>
    <property type="match status" value="1"/>
</dbReference>
<keyword evidence="10 15" id="KW-0460">Magnesium</keyword>
<dbReference type="EMBL" id="AP014945">
    <property type="protein sequence ID" value="BAU23378.1"/>
    <property type="molecule type" value="Genomic_DNA"/>
</dbReference>
<evidence type="ECO:0000313" key="18">
    <source>
        <dbReference type="EMBL" id="BAU23378.1"/>
    </source>
</evidence>
<dbReference type="PANTHER" id="PTHR11236">
    <property type="entry name" value="AMINOBENZOATE/ANTHRANILATE SYNTHASE"/>
    <property type="match status" value="1"/>
</dbReference>
<sequence length="495" mass="57351">MKIYPEKREFFKLAEIYNLIPLYTEIPADLETPISLFYKLFDEREYLFLFESMEGPEKWARYSFIGFDPFLTFKSKGNTIWLSGTYEKIYEHKEPLEELKRLLSEFHTPQIKGLPRFWGGAVGYVSYEMVSFFEKRVPCGRDILNFYDLNFIFPKKLLIYDRLKHSYIVVILLSVEKGGNESLYEEAKEELKEVVADLQRKRIKLPKLKKPLKLYPEIEKQTFLDMVNRAKEFISAGDIIQAVLSQRFSLEDDLLLNPHTSFYLYRGLRKINPSPYMFYLHLQDEVLIGSSPEILVRVEEKKVETRPIAGTRKRGLTEAEDLALEEELKKDEKELAEHIMLVDLGRNDLGRVSKYGTVDVYELLIVERYSHVMHLVSGVRGILKDKEDMFSAFKACFPAGTVSGAPKIRAMEIISELEGVVRGPYAGAVGYFGFSQNMDFCITIRTFFQKKNRLYLQAGAGIVADSVPEREFEETINKAKALEKALELFGKGYFL</sequence>
<comment type="catalytic activity">
    <reaction evidence="14 15">
        <text>chorismate + L-glutamine = anthranilate + pyruvate + L-glutamate + H(+)</text>
        <dbReference type="Rhea" id="RHEA:21732"/>
        <dbReference type="ChEBI" id="CHEBI:15361"/>
        <dbReference type="ChEBI" id="CHEBI:15378"/>
        <dbReference type="ChEBI" id="CHEBI:16567"/>
        <dbReference type="ChEBI" id="CHEBI:29748"/>
        <dbReference type="ChEBI" id="CHEBI:29985"/>
        <dbReference type="ChEBI" id="CHEBI:58359"/>
        <dbReference type="EC" id="4.1.3.27"/>
    </reaction>
</comment>
<dbReference type="InterPro" id="IPR006805">
    <property type="entry name" value="Anth_synth_I_N"/>
</dbReference>
<evidence type="ECO:0000256" key="11">
    <source>
        <dbReference type="ARBA" id="ARBA00023141"/>
    </source>
</evidence>
<keyword evidence="8 15" id="KW-0479">Metal-binding</keyword>
<dbReference type="AlphaFoldDB" id="A0A0U5ANC8"/>
<dbReference type="InterPro" id="IPR005256">
    <property type="entry name" value="Anth_synth_I_PabB"/>
</dbReference>
<keyword evidence="11 15" id="KW-0057">Aromatic amino acid biosynthesis</keyword>
<dbReference type="Gene3D" id="3.60.120.10">
    <property type="entry name" value="Anthranilate synthase"/>
    <property type="match status" value="1"/>
</dbReference>
<evidence type="ECO:0000256" key="14">
    <source>
        <dbReference type="ARBA" id="ARBA00047683"/>
    </source>
</evidence>
<evidence type="ECO:0000256" key="6">
    <source>
        <dbReference type="ARBA" id="ARBA00020653"/>
    </source>
</evidence>
<dbReference type="UniPathway" id="UPA00035">
    <property type="reaction ID" value="UER00040"/>
</dbReference>
<keyword evidence="19" id="KW-1185">Reference proteome</keyword>
<keyword evidence="9 15" id="KW-0822">Tryptophan biosynthesis</keyword>
<keyword evidence="12 15" id="KW-0456">Lyase</keyword>
<evidence type="ECO:0000256" key="5">
    <source>
        <dbReference type="ARBA" id="ARBA00012266"/>
    </source>
</evidence>
<protein>
    <recommendedName>
        <fullName evidence="6 15">Anthranilate synthase component 1</fullName>
        <ecNumber evidence="5 15">4.1.3.27</ecNumber>
    </recommendedName>
</protein>
<reference evidence="19" key="2">
    <citation type="journal article" date="2016" name="Int. J. Syst. Evol. Microbiol.">
        <title>Caldimicrobium thiodismutans sp. nov., a sulfur-disproportionating bacterium isolated from a hot spring.</title>
        <authorList>
            <person name="Kojima H."/>
            <person name="Umezawa K."/>
            <person name="Fukui M."/>
        </authorList>
    </citation>
    <scope>NUCLEOTIDE SEQUENCE [LARGE SCALE GENOMIC DNA]</scope>
    <source>
        <strain evidence="19">TF1</strain>
    </source>
</reference>
<dbReference type="PATRIC" id="fig|1653476.3.peg.1039"/>
<comment type="subunit">
    <text evidence="4 15">Heterotetramer consisting of two non-identical subunits: a beta subunit (TrpG) and a large alpha subunit (TrpE).</text>
</comment>
<feature type="domain" description="Anthranilate synthase component I N-terminal" evidence="17">
    <location>
        <begin position="29"/>
        <end position="167"/>
    </location>
</feature>
<dbReference type="NCBIfam" id="TIGR00564">
    <property type="entry name" value="trpE_most"/>
    <property type="match status" value="1"/>
</dbReference>
<dbReference type="InterPro" id="IPR015890">
    <property type="entry name" value="Chorismate_C"/>
</dbReference>
<dbReference type="Pfam" id="PF00425">
    <property type="entry name" value="Chorismate_bind"/>
    <property type="match status" value="1"/>
</dbReference>
<dbReference type="RefSeq" id="WP_197650946.1">
    <property type="nucleotide sequence ID" value="NZ_AP014945.1"/>
</dbReference>
<dbReference type="KEGG" id="cthi:THC_0994"/>
<reference evidence="18 19" key="1">
    <citation type="journal article" date="2016" name="Int. J. Syst. Evol. Microbiol.">
        <title>Caldimicrobium thiodismutans sp. nov., a sulfur-disproportionating bacterium isolated from a hot spring, and emended description of the genus Caldimicrobium.</title>
        <authorList>
            <person name="Kojima H."/>
            <person name="Umezawa K."/>
            <person name="Fukui M."/>
        </authorList>
    </citation>
    <scope>NUCLEOTIDE SEQUENCE [LARGE SCALE GENOMIC DNA]</scope>
    <source>
        <strain evidence="18 19">TF1</strain>
    </source>
</reference>
<evidence type="ECO:0000256" key="15">
    <source>
        <dbReference type="RuleBase" id="RU364045"/>
    </source>
</evidence>
<dbReference type="GO" id="GO:0000162">
    <property type="term" value="P:L-tryptophan biosynthetic process"/>
    <property type="evidence" value="ECO:0007669"/>
    <property type="project" value="UniProtKB-UniPathway"/>
</dbReference>
<evidence type="ECO:0000313" key="19">
    <source>
        <dbReference type="Proteomes" id="UP000068196"/>
    </source>
</evidence>
<comment type="function">
    <text evidence="13 15">Part of a heterotetrameric complex that catalyzes the two-step biosynthesis of anthranilate, an intermediate in the biosynthesis of L-tryptophan. In the first step, the glutamine-binding beta subunit (TrpG) of anthranilate synthase (AS) provides the glutamine amidotransferase activity which generates ammonia as a substrate that, along with chorismate, is used in the second step, catalyzed by the large alpha subunit of AS (TrpE) to produce anthranilate. In the absence of TrpG, TrpE can synthesize anthranilate directly from chorismate and high concentrations of ammonia.</text>
</comment>
<evidence type="ECO:0000256" key="9">
    <source>
        <dbReference type="ARBA" id="ARBA00022822"/>
    </source>
</evidence>
<dbReference type="GO" id="GO:0046872">
    <property type="term" value="F:metal ion binding"/>
    <property type="evidence" value="ECO:0007669"/>
    <property type="project" value="UniProtKB-KW"/>
</dbReference>
<keyword evidence="7 15" id="KW-0028">Amino-acid biosynthesis</keyword>
<dbReference type="Pfam" id="PF04715">
    <property type="entry name" value="Anth_synt_I_N"/>
    <property type="match status" value="1"/>
</dbReference>
<dbReference type="PRINTS" id="PR00095">
    <property type="entry name" value="ANTSNTHASEI"/>
</dbReference>
<dbReference type="Proteomes" id="UP000068196">
    <property type="component" value="Chromosome"/>
</dbReference>
<dbReference type="InterPro" id="IPR019999">
    <property type="entry name" value="Anth_synth_I-like"/>
</dbReference>